<keyword evidence="8 12" id="KW-0067">ATP-binding</keyword>
<reference evidence="15 16" key="1">
    <citation type="journal article" date="2005" name="Int. J. Syst. Evol. Microbiol.">
        <title>Bacillus litoralis sp. nov., isolated from a tidal flat of the Yellow Sea in Korea.</title>
        <authorList>
            <person name="Yoon J.H."/>
            <person name="Oh T.K."/>
        </authorList>
    </citation>
    <scope>NUCLEOTIDE SEQUENCE [LARGE SCALE GENOMIC DNA]</scope>
    <source>
        <strain evidence="15 16">SW-211</strain>
    </source>
</reference>
<keyword evidence="3 12" id="KW-0479">Metal-binding</keyword>
<keyword evidence="2 12" id="KW-0235">DNA replication</keyword>
<feature type="binding site" evidence="12">
    <location>
        <position position="553"/>
    </location>
    <ligand>
        <name>Zn(2+)</name>
        <dbReference type="ChEBI" id="CHEBI:29105"/>
        <label>1</label>
    </ligand>
</feature>
<organism evidence="15 16">
    <name type="scientific">Metabacillus litoralis</name>
    <dbReference type="NCBI Taxonomy" id="152268"/>
    <lineage>
        <taxon>Bacteria</taxon>
        <taxon>Bacillati</taxon>
        <taxon>Bacillota</taxon>
        <taxon>Bacilli</taxon>
        <taxon>Bacillales</taxon>
        <taxon>Bacillaceae</taxon>
        <taxon>Metabacillus</taxon>
    </lineage>
</organism>
<dbReference type="GO" id="GO:0043138">
    <property type="term" value="F:3'-5' DNA helicase activity"/>
    <property type="evidence" value="ECO:0007669"/>
    <property type="project" value="UniProtKB-EC"/>
</dbReference>
<dbReference type="CDD" id="cd18804">
    <property type="entry name" value="SF2_C_priA"/>
    <property type="match status" value="1"/>
</dbReference>
<dbReference type="FunFam" id="3.40.50.300:FF:000489">
    <property type="entry name" value="Primosome assembly protein PriA"/>
    <property type="match status" value="1"/>
</dbReference>
<evidence type="ECO:0000256" key="3">
    <source>
        <dbReference type="ARBA" id="ARBA00022723"/>
    </source>
</evidence>
<dbReference type="Pfam" id="PF00270">
    <property type="entry name" value="DEAD"/>
    <property type="match status" value="1"/>
</dbReference>
<dbReference type="NCBIfam" id="TIGR00595">
    <property type="entry name" value="priA"/>
    <property type="match status" value="1"/>
</dbReference>
<dbReference type="Pfam" id="PF00271">
    <property type="entry name" value="Helicase_C"/>
    <property type="match status" value="1"/>
</dbReference>
<dbReference type="InterPro" id="IPR011545">
    <property type="entry name" value="DEAD/DEAH_box_helicase_dom"/>
</dbReference>
<dbReference type="PANTHER" id="PTHR30580">
    <property type="entry name" value="PRIMOSOMAL PROTEIN N"/>
    <property type="match status" value="1"/>
</dbReference>
<dbReference type="Gene3D" id="3.40.1440.60">
    <property type="entry name" value="PriA, 3(prime) DNA-binding domain"/>
    <property type="match status" value="1"/>
</dbReference>
<evidence type="ECO:0000256" key="11">
    <source>
        <dbReference type="ARBA" id="ARBA00048988"/>
    </source>
</evidence>
<keyword evidence="6 12" id="KW-0347">Helicase</keyword>
<dbReference type="InterPro" id="IPR041236">
    <property type="entry name" value="PriA_C"/>
</dbReference>
<dbReference type="PROSITE" id="PS51192">
    <property type="entry name" value="HELICASE_ATP_BIND_1"/>
    <property type="match status" value="1"/>
</dbReference>
<evidence type="ECO:0000256" key="9">
    <source>
        <dbReference type="ARBA" id="ARBA00023125"/>
    </source>
</evidence>
<dbReference type="SUPFAM" id="SSF52540">
    <property type="entry name" value="P-loop containing nucleoside triphosphate hydrolases"/>
    <property type="match status" value="2"/>
</dbReference>
<comment type="catalytic activity">
    <reaction evidence="12">
        <text>Couples ATP hydrolysis with the unwinding of duplex DNA by translocating in the 3'-5' direction.</text>
        <dbReference type="EC" id="5.6.2.4"/>
    </reaction>
</comment>
<dbReference type="InterPro" id="IPR014001">
    <property type="entry name" value="Helicase_ATP-bd"/>
</dbReference>
<dbReference type="InterPro" id="IPR042115">
    <property type="entry name" value="PriA_3primeBD_sf"/>
</dbReference>
<feature type="binding site" evidence="12">
    <location>
        <position position="513"/>
    </location>
    <ligand>
        <name>Zn(2+)</name>
        <dbReference type="ChEBI" id="CHEBI:29105"/>
        <label>1</label>
    </ligand>
</feature>
<evidence type="ECO:0000256" key="6">
    <source>
        <dbReference type="ARBA" id="ARBA00022806"/>
    </source>
</evidence>
<keyword evidence="7 12" id="KW-0862">Zinc</keyword>
<dbReference type="Gene3D" id="3.40.50.300">
    <property type="entry name" value="P-loop containing nucleotide triphosphate hydrolases"/>
    <property type="match status" value="2"/>
</dbReference>
<protein>
    <recommendedName>
        <fullName evidence="12">Replication restart protein PriA</fullName>
    </recommendedName>
    <alternativeName>
        <fullName evidence="12">ATP-dependent DNA helicase PriA</fullName>
        <ecNumber evidence="12">5.6.2.4</ecNumber>
    </alternativeName>
    <alternativeName>
        <fullName evidence="12">DNA 3'-5' helicase PriA</fullName>
    </alternativeName>
</protein>
<evidence type="ECO:0000256" key="10">
    <source>
        <dbReference type="ARBA" id="ARBA00023235"/>
    </source>
</evidence>
<dbReference type="GO" id="GO:0005524">
    <property type="term" value="F:ATP binding"/>
    <property type="evidence" value="ECO:0007669"/>
    <property type="project" value="UniProtKB-UniRule"/>
</dbReference>
<evidence type="ECO:0000313" key="16">
    <source>
        <dbReference type="Proteomes" id="UP000321363"/>
    </source>
</evidence>
<dbReference type="GO" id="GO:0006310">
    <property type="term" value="P:DNA recombination"/>
    <property type="evidence" value="ECO:0007669"/>
    <property type="project" value="InterPro"/>
</dbReference>
<dbReference type="EC" id="5.6.2.4" evidence="12"/>
<comment type="similarity">
    <text evidence="12">Belongs to the helicase family. PriA subfamily.</text>
</comment>
<dbReference type="PANTHER" id="PTHR30580:SF0">
    <property type="entry name" value="PRIMOSOMAL PROTEIN N"/>
    <property type="match status" value="1"/>
</dbReference>
<feature type="binding site" evidence="12">
    <location>
        <position position="550"/>
    </location>
    <ligand>
        <name>Zn(2+)</name>
        <dbReference type="ChEBI" id="CHEBI:29105"/>
        <label>1</label>
    </ligand>
</feature>
<evidence type="ECO:0000256" key="2">
    <source>
        <dbReference type="ARBA" id="ARBA00022705"/>
    </source>
</evidence>
<dbReference type="GO" id="GO:0016887">
    <property type="term" value="F:ATP hydrolysis activity"/>
    <property type="evidence" value="ECO:0007669"/>
    <property type="project" value="RHEA"/>
</dbReference>
<sequence>MKFASIIVDVPAMQTDRAFDYKIPDEWQELITPGMRVIVPFGPRKVQGFVIETKNHSDFNRLKSITELLDLTPCLTPELLQVGHWLTEKTLCFKISAFQVMLPAAMKAKYEKVIRLARDQELVSLPEMLLPYFQKTDQVNLKDIEKTISLAFIQKQIKLGHLELIYKVKQKTNKKMVKVIKLNVPVSQLEQLINELPSNAKKQMDILNYFKLNSKSQIQLQELLVEAKTSDTSVKSLISKGVLIEESKEIYRDPYQDRNFKQTSSLQLNQEQQNAIAPILSSVKHSHHEVFLMYGVTGSGKTEVYLQSIEEVLKNGKEAIVLVPEISLTPQMVHRFKGRFGSQVAVLHSGLSIGEKYDEWRKIQRKEVKLVVGARSAIFAPFDNLGMIIIDEEHESSYKQEENPRYHARDVAIYRAQLHKCPVVLGSATPTLETFARSQKGVYKLLTLKERVNRRSMPGVDIIDMREELRNGNRTMFSTSLIEKLQDRLSKGEQSVLFLNKRGYSSFVMCRDCGFVIQCQHCDISLTYHRHGQKLKCHYCGHEEHMPKVCPECQSEHIRFFGTGTQKVEEELVKVLPESRIIRMDVDTTGKKGAHEKLLTKFGNKEADILLGTQMIAKGLDFPDVTLVGVLAADTMLNLPDFRASEKTFQLLTQVSGRAGRHELPGEVIIQTYAPEHYSIQLASQYEYDLFYEQEMLLRKNHAYPPYYYIALVTVSHPEITKVVSVTEKVSQFLRRNVSNETKILGPVASPIPRIKDRYRYQCMVKYKREKNLNETLRKIIEHFQQDITSNDLLITVDLNPSTMM</sequence>
<dbReference type="InterPro" id="IPR040498">
    <property type="entry name" value="PriA_CRR"/>
</dbReference>
<dbReference type="GO" id="GO:0006269">
    <property type="term" value="P:DNA replication, synthesis of primer"/>
    <property type="evidence" value="ECO:0007669"/>
    <property type="project" value="UniProtKB-KW"/>
</dbReference>
<dbReference type="GO" id="GO:0006270">
    <property type="term" value="P:DNA replication initiation"/>
    <property type="evidence" value="ECO:0007669"/>
    <property type="project" value="TreeGrafter"/>
</dbReference>
<gene>
    <name evidence="12 15" type="primary">priA</name>
    <name evidence="15" type="ORF">FS935_06390</name>
</gene>
<dbReference type="Pfam" id="PF17764">
    <property type="entry name" value="PriA_3primeBD"/>
    <property type="match status" value="1"/>
</dbReference>
<keyword evidence="16" id="KW-1185">Reference proteome</keyword>
<dbReference type="Pfam" id="PF18319">
    <property type="entry name" value="Zn_ribbon_PriA"/>
    <property type="match status" value="1"/>
</dbReference>
<dbReference type="PROSITE" id="PS51194">
    <property type="entry name" value="HELICASE_CTER"/>
    <property type="match status" value="1"/>
</dbReference>
<dbReference type="GO" id="GO:0008270">
    <property type="term" value="F:zinc ion binding"/>
    <property type="evidence" value="ECO:0007669"/>
    <property type="project" value="UniProtKB-UniRule"/>
</dbReference>
<dbReference type="InterPro" id="IPR027417">
    <property type="entry name" value="P-loop_NTPase"/>
</dbReference>
<accession>A0A5C6W2N9</accession>
<dbReference type="OrthoDB" id="9759544at2"/>
<dbReference type="InterPro" id="IPR041222">
    <property type="entry name" value="PriA_3primeBD"/>
</dbReference>
<keyword evidence="1 12" id="KW-0639">Primosome</keyword>
<comment type="catalytic activity">
    <reaction evidence="11 12">
        <text>ATP + H2O = ADP + phosphate + H(+)</text>
        <dbReference type="Rhea" id="RHEA:13065"/>
        <dbReference type="ChEBI" id="CHEBI:15377"/>
        <dbReference type="ChEBI" id="CHEBI:15378"/>
        <dbReference type="ChEBI" id="CHEBI:30616"/>
        <dbReference type="ChEBI" id="CHEBI:43474"/>
        <dbReference type="ChEBI" id="CHEBI:456216"/>
        <dbReference type="EC" id="5.6.2.4"/>
    </reaction>
</comment>
<feature type="binding site" evidence="12">
    <location>
        <position position="522"/>
    </location>
    <ligand>
        <name>Zn(2+)</name>
        <dbReference type="ChEBI" id="CHEBI:29105"/>
        <label>2</label>
    </ligand>
</feature>
<evidence type="ECO:0000256" key="5">
    <source>
        <dbReference type="ARBA" id="ARBA00022801"/>
    </source>
</evidence>
<proteinExistence type="inferred from homology"/>
<evidence type="ECO:0000256" key="4">
    <source>
        <dbReference type="ARBA" id="ARBA00022741"/>
    </source>
</evidence>
<feature type="domain" description="Helicase ATP-binding" evidence="13">
    <location>
        <begin position="282"/>
        <end position="448"/>
    </location>
</feature>
<keyword evidence="10 12" id="KW-0413">Isomerase</keyword>
<dbReference type="GO" id="GO:1990077">
    <property type="term" value="C:primosome complex"/>
    <property type="evidence" value="ECO:0007669"/>
    <property type="project" value="UniProtKB-UniRule"/>
</dbReference>
<feature type="binding site" evidence="12">
    <location>
        <position position="540"/>
    </location>
    <ligand>
        <name>Zn(2+)</name>
        <dbReference type="ChEBI" id="CHEBI:29105"/>
        <label>2</label>
    </ligand>
</feature>
<evidence type="ECO:0000256" key="1">
    <source>
        <dbReference type="ARBA" id="ARBA00022515"/>
    </source>
</evidence>
<dbReference type="AlphaFoldDB" id="A0A5C6W2N9"/>
<dbReference type="SMART" id="SM00490">
    <property type="entry name" value="HELICc"/>
    <property type="match status" value="1"/>
</dbReference>
<feature type="domain" description="Helicase C-terminal" evidence="14">
    <location>
        <begin position="545"/>
        <end position="698"/>
    </location>
</feature>
<dbReference type="GO" id="GO:0006302">
    <property type="term" value="P:double-strand break repair"/>
    <property type="evidence" value="ECO:0007669"/>
    <property type="project" value="InterPro"/>
</dbReference>
<evidence type="ECO:0000313" key="15">
    <source>
        <dbReference type="EMBL" id="TXC92008.1"/>
    </source>
</evidence>
<comment type="caution">
    <text evidence="15">The sequence shown here is derived from an EMBL/GenBank/DDBJ whole genome shotgun (WGS) entry which is preliminary data.</text>
</comment>
<evidence type="ECO:0000256" key="7">
    <source>
        <dbReference type="ARBA" id="ARBA00022833"/>
    </source>
</evidence>
<dbReference type="Pfam" id="PF18074">
    <property type="entry name" value="PriA_C"/>
    <property type="match status" value="1"/>
</dbReference>
<keyword evidence="4 12" id="KW-0547">Nucleotide-binding</keyword>
<evidence type="ECO:0000256" key="8">
    <source>
        <dbReference type="ARBA" id="ARBA00022840"/>
    </source>
</evidence>
<evidence type="ECO:0000259" key="13">
    <source>
        <dbReference type="PROSITE" id="PS51192"/>
    </source>
</evidence>
<dbReference type="Proteomes" id="UP000321363">
    <property type="component" value="Unassembled WGS sequence"/>
</dbReference>
<dbReference type="InterPro" id="IPR001650">
    <property type="entry name" value="Helicase_C-like"/>
</dbReference>
<feature type="binding site" evidence="12">
    <location>
        <position position="537"/>
    </location>
    <ligand>
        <name>Zn(2+)</name>
        <dbReference type="ChEBI" id="CHEBI:29105"/>
        <label>2</label>
    </ligand>
</feature>
<evidence type="ECO:0000259" key="14">
    <source>
        <dbReference type="PROSITE" id="PS51194"/>
    </source>
</evidence>
<dbReference type="RefSeq" id="WP_146946753.1">
    <property type="nucleotide sequence ID" value="NZ_VOQF01000003.1"/>
</dbReference>
<evidence type="ECO:0000256" key="12">
    <source>
        <dbReference type="HAMAP-Rule" id="MF_00983"/>
    </source>
</evidence>
<dbReference type="FunFam" id="3.40.1440.60:FF:000001">
    <property type="entry name" value="Primosomal protein N"/>
    <property type="match status" value="1"/>
</dbReference>
<dbReference type="NCBIfam" id="NF004066">
    <property type="entry name" value="PRK05580.1-3"/>
    <property type="match status" value="1"/>
</dbReference>
<feature type="binding site" evidence="12">
    <location>
        <position position="510"/>
    </location>
    <ligand>
        <name>Zn(2+)</name>
        <dbReference type="ChEBI" id="CHEBI:29105"/>
        <label>1</label>
    </ligand>
</feature>
<dbReference type="CDD" id="cd17929">
    <property type="entry name" value="DEXHc_priA"/>
    <property type="match status" value="1"/>
</dbReference>
<dbReference type="GO" id="GO:0003677">
    <property type="term" value="F:DNA binding"/>
    <property type="evidence" value="ECO:0007669"/>
    <property type="project" value="UniProtKB-UniRule"/>
</dbReference>
<feature type="binding site" evidence="12">
    <location>
        <position position="519"/>
    </location>
    <ligand>
        <name>Zn(2+)</name>
        <dbReference type="ChEBI" id="CHEBI:29105"/>
        <label>2</label>
    </ligand>
</feature>
<keyword evidence="5 12" id="KW-0378">Hydrolase</keyword>
<dbReference type="SMART" id="SM00487">
    <property type="entry name" value="DEXDc"/>
    <property type="match status" value="1"/>
</dbReference>
<name>A0A5C6W2N9_9BACI</name>
<dbReference type="EMBL" id="VOQF01000003">
    <property type="protein sequence ID" value="TXC92008.1"/>
    <property type="molecule type" value="Genomic_DNA"/>
</dbReference>
<comment type="function">
    <text evidence="12">Initiates the restart of stalled replication forks, which reloads the replicative helicase on sites other than the origin of replication. Recognizes and binds to abandoned replication forks and remodels them to uncover a helicase loading site. Promotes assembly of the primosome at these replication forks.</text>
</comment>
<dbReference type="HAMAP" id="MF_00983">
    <property type="entry name" value="PriA"/>
    <property type="match status" value="1"/>
</dbReference>
<dbReference type="InterPro" id="IPR005259">
    <property type="entry name" value="PriA"/>
</dbReference>
<comment type="subunit">
    <text evidence="12">Component of the replication restart primosome.</text>
</comment>
<comment type="cofactor">
    <cofactor evidence="12">
        <name>Zn(2+)</name>
        <dbReference type="ChEBI" id="CHEBI:29105"/>
    </cofactor>
    <text evidence="12">Binds 2 zinc ions per subunit.</text>
</comment>
<keyword evidence="9 12" id="KW-0238">DNA-binding</keyword>